<keyword evidence="1" id="KW-0812">Transmembrane</keyword>
<evidence type="ECO:0000313" key="2">
    <source>
        <dbReference type="EMBL" id="PQV63006.1"/>
    </source>
</evidence>
<proteinExistence type="predicted"/>
<keyword evidence="1" id="KW-0472">Membrane</keyword>
<keyword evidence="3" id="KW-1185">Reference proteome</keyword>
<reference evidence="2 3" key="1">
    <citation type="journal article" date="2018" name="Syst. Appl. Microbiol.">
        <title>Abditibacterium utsteinense sp. nov., the first cultivated member of candidate phylum FBP, isolated from ice-free Antarctic soil samples.</title>
        <authorList>
            <person name="Tahon G."/>
            <person name="Tytgat B."/>
            <person name="Lebbe L."/>
            <person name="Carlier A."/>
            <person name="Willems A."/>
        </authorList>
    </citation>
    <scope>NUCLEOTIDE SEQUENCE [LARGE SCALE GENOMIC DNA]</scope>
    <source>
        <strain evidence="2 3">LMG 29911</strain>
    </source>
</reference>
<evidence type="ECO:0000313" key="3">
    <source>
        <dbReference type="Proteomes" id="UP000237684"/>
    </source>
</evidence>
<feature type="transmembrane region" description="Helical" evidence="1">
    <location>
        <begin position="102"/>
        <end position="126"/>
    </location>
</feature>
<dbReference type="Proteomes" id="UP000237684">
    <property type="component" value="Unassembled WGS sequence"/>
</dbReference>
<gene>
    <name evidence="2" type="ORF">B1R32_11748</name>
</gene>
<accession>A0A2S8SQD9</accession>
<evidence type="ECO:0000256" key="1">
    <source>
        <dbReference type="SAM" id="Phobius"/>
    </source>
</evidence>
<protein>
    <submittedName>
        <fullName evidence="2">Uncharacterized protein</fullName>
    </submittedName>
</protein>
<dbReference type="EMBL" id="NIGF01000017">
    <property type="protein sequence ID" value="PQV63006.1"/>
    <property type="molecule type" value="Genomic_DNA"/>
</dbReference>
<name>A0A2S8SQD9_9BACT</name>
<feature type="transmembrane region" description="Helical" evidence="1">
    <location>
        <begin position="6"/>
        <end position="31"/>
    </location>
</feature>
<sequence>MKPISIVLSLLLGVWIVAHFIFCGFTALFVFGWQEIHFTKIHTQGPHYDLVPIPNLTRETVMKNILAATLSWIFVVPFASAIVYFFNHVFLESLGKIGKCTAIFLSLSCAVMLLGAIILADVHCFLKYPQR</sequence>
<keyword evidence="1" id="KW-1133">Transmembrane helix</keyword>
<feature type="transmembrane region" description="Helical" evidence="1">
    <location>
        <begin position="65"/>
        <end position="90"/>
    </location>
</feature>
<comment type="caution">
    <text evidence="2">The sequence shown here is derived from an EMBL/GenBank/DDBJ whole genome shotgun (WGS) entry which is preliminary data.</text>
</comment>
<organism evidence="2 3">
    <name type="scientific">Abditibacterium utsteinense</name>
    <dbReference type="NCBI Taxonomy" id="1960156"/>
    <lineage>
        <taxon>Bacteria</taxon>
        <taxon>Pseudomonadati</taxon>
        <taxon>Abditibacteriota</taxon>
        <taxon>Abditibacteriia</taxon>
        <taxon>Abditibacteriales</taxon>
        <taxon>Abditibacteriaceae</taxon>
        <taxon>Abditibacterium</taxon>
    </lineage>
</organism>
<dbReference type="AlphaFoldDB" id="A0A2S8SQD9"/>
<dbReference type="InParanoid" id="A0A2S8SQD9"/>